<organism evidence="2 3">
    <name type="scientific">Leptotrombidium deliense</name>
    <dbReference type="NCBI Taxonomy" id="299467"/>
    <lineage>
        <taxon>Eukaryota</taxon>
        <taxon>Metazoa</taxon>
        <taxon>Ecdysozoa</taxon>
        <taxon>Arthropoda</taxon>
        <taxon>Chelicerata</taxon>
        <taxon>Arachnida</taxon>
        <taxon>Acari</taxon>
        <taxon>Acariformes</taxon>
        <taxon>Trombidiformes</taxon>
        <taxon>Prostigmata</taxon>
        <taxon>Anystina</taxon>
        <taxon>Parasitengona</taxon>
        <taxon>Trombiculoidea</taxon>
        <taxon>Trombiculidae</taxon>
        <taxon>Leptotrombidium</taxon>
    </lineage>
</organism>
<evidence type="ECO:0000313" key="3">
    <source>
        <dbReference type="Proteomes" id="UP000288716"/>
    </source>
</evidence>
<comment type="caution">
    <text evidence="2">The sequence shown here is derived from an EMBL/GenBank/DDBJ whole genome shotgun (WGS) entry which is preliminary data.</text>
</comment>
<dbReference type="Proteomes" id="UP000288716">
    <property type="component" value="Unassembled WGS sequence"/>
</dbReference>
<protein>
    <submittedName>
        <fullName evidence="2">Pregnancy zone protein-like protein</fullName>
    </submittedName>
</protein>
<dbReference type="AlphaFoldDB" id="A0A443RAE7"/>
<evidence type="ECO:0000313" key="2">
    <source>
        <dbReference type="EMBL" id="RWS12233.1"/>
    </source>
</evidence>
<accession>A0A443RAE7</accession>
<dbReference type="GO" id="GO:0005198">
    <property type="term" value="F:structural molecule activity"/>
    <property type="evidence" value="ECO:0007669"/>
    <property type="project" value="InterPro"/>
</dbReference>
<evidence type="ECO:0000259" key="1">
    <source>
        <dbReference type="Pfam" id="PF02337"/>
    </source>
</evidence>
<sequence>MGSEMSRIRMEGPLRELLKENGTPLKTKTARAFLKTVEEISPWFLDEGLLNTPQWEYLGKDRKTD</sequence>
<feature type="domain" description="Beta-retroviral matrix protein" evidence="1">
    <location>
        <begin position="14"/>
        <end position="63"/>
    </location>
</feature>
<dbReference type="EMBL" id="NCKV01048762">
    <property type="protein sequence ID" value="RWS12233.1"/>
    <property type="molecule type" value="Genomic_DNA"/>
</dbReference>
<gene>
    <name evidence="2" type="ORF">B4U80_14711</name>
</gene>
<feature type="non-terminal residue" evidence="2">
    <location>
        <position position="65"/>
    </location>
</feature>
<proteinExistence type="predicted"/>
<dbReference type="InterPro" id="IPR003322">
    <property type="entry name" value="B_retro_matrix"/>
</dbReference>
<keyword evidence="3" id="KW-1185">Reference proteome</keyword>
<dbReference type="Gene3D" id="1.10.150.490">
    <property type="entry name" value="Retroviral GAG p10 protein"/>
    <property type="match status" value="1"/>
</dbReference>
<dbReference type="Pfam" id="PF02337">
    <property type="entry name" value="Gag_p10"/>
    <property type="match status" value="1"/>
</dbReference>
<dbReference type="VEuPathDB" id="VectorBase:LDEU014052"/>
<dbReference type="SUPFAM" id="SSF47836">
    <property type="entry name" value="Retroviral matrix proteins"/>
    <property type="match status" value="1"/>
</dbReference>
<name>A0A443RAE7_9ACAR</name>
<reference evidence="2 3" key="1">
    <citation type="journal article" date="2018" name="Gigascience">
        <title>Genomes of trombidid mites reveal novel predicted allergens and laterally-transferred genes associated with secondary metabolism.</title>
        <authorList>
            <person name="Dong X."/>
            <person name="Chaisiri K."/>
            <person name="Xia D."/>
            <person name="Armstrong S.D."/>
            <person name="Fang Y."/>
            <person name="Donnelly M.J."/>
            <person name="Kadowaki T."/>
            <person name="McGarry J.W."/>
            <person name="Darby A.C."/>
            <person name="Makepeace B.L."/>
        </authorList>
    </citation>
    <scope>NUCLEOTIDE SEQUENCE [LARGE SCALE GENOMIC DNA]</scope>
    <source>
        <strain evidence="2">UoL-UT</strain>
    </source>
</reference>
<dbReference type="InterPro" id="IPR038124">
    <property type="entry name" value="B_retro_matrix_sf"/>
</dbReference>
<dbReference type="InterPro" id="IPR010999">
    <property type="entry name" value="Retrovr_matrix"/>
</dbReference>